<dbReference type="Proteomes" id="UP000771797">
    <property type="component" value="Unassembled WGS sequence"/>
</dbReference>
<protein>
    <submittedName>
        <fullName evidence="1">TRAP transporter solute receptor</fullName>
    </submittedName>
</protein>
<keyword evidence="2" id="KW-1185">Reference proteome</keyword>
<accession>A0ABQ6Y7D9</accession>
<dbReference type="InterPro" id="IPR011852">
    <property type="entry name" value="TRAP_TAXI"/>
</dbReference>
<dbReference type="PANTHER" id="PTHR42941">
    <property type="entry name" value="SLL1037 PROTEIN"/>
    <property type="match status" value="1"/>
</dbReference>
<proteinExistence type="predicted"/>
<sequence>MQVSMQSVWQKYLPVKVNVTSNMASSRSALNAAKGNVDFYLSSPTVNRYMASGTQMYAGMSNAPELYKNLREVFHFPLGKYHIVVHADSDITSLKQIKGKRVFLGPPGGAATDTAIKIVKAVTGYEPGTDYQMARLDWQSGNQAFQDDQVALLIAPQQVPGPSFQQVALLHKVRFLPIPEEAFEHPELKEVLNATGFSREQIPADAYGDNQVNTTPVDTIGSWVGIGTSKFVDEELVYQCTKTIFEHIDEVQAPAKFLGSVNIENALKQMSTPLHAGAVRYYREKGISIPSNLIPPEVD</sequence>
<dbReference type="EMBL" id="AQPF01000017">
    <property type="protein sequence ID" value="KAF0805385.1"/>
    <property type="molecule type" value="Genomic_DNA"/>
</dbReference>
<evidence type="ECO:0000313" key="1">
    <source>
        <dbReference type="EMBL" id="KAF0805385.1"/>
    </source>
</evidence>
<dbReference type="Gene3D" id="3.40.190.10">
    <property type="entry name" value="Periplasmic binding protein-like II"/>
    <property type="match status" value="2"/>
</dbReference>
<dbReference type="Pfam" id="PF16868">
    <property type="entry name" value="NMT1_3"/>
    <property type="match status" value="1"/>
</dbReference>
<dbReference type="PANTHER" id="PTHR42941:SF1">
    <property type="entry name" value="SLL1037 PROTEIN"/>
    <property type="match status" value="1"/>
</dbReference>
<evidence type="ECO:0000313" key="2">
    <source>
        <dbReference type="Proteomes" id="UP000771797"/>
    </source>
</evidence>
<name>A0ABQ6Y7D9_9GAMM</name>
<organism evidence="1 2">
    <name type="scientific">Alcanivorax xiamenensis</name>
    <dbReference type="NCBI Taxonomy" id="1177156"/>
    <lineage>
        <taxon>Bacteria</taxon>
        <taxon>Pseudomonadati</taxon>
        <taxon>Pseudomonadota</taxon>
        <taxon>Gammaproteobacteria</taxon>
        <taxon>Oceanospirillales</taxon>
        <taxon>Alcanivoracaceae</taxon>
        <taxon>Alcanivorax</taxon>
    </lineage>
</organism>
<dbReference type="SUPFAM" id="SSF53850">
    <property type="entry name" value="Periplasmic binding protein-like II"/>
    <property type="match status" value="1"/>
</dbReference>
<comment type="caution">
    <text evidence="1">The sequence shown here is derived from an EMBL/GenBank/DDBJ whole genome shotgun (WGS) entry which is preliminary data.</text>
</comment>
<gene>
    <name evidence="1" type="ORF">A6D6_02340</name>
</gene>
<keyword evidence="1" id="KW-0675">Receptor</keyword>
<reference evidence="1 2" key="1">
    <citation type="submission" date="2012-09" db="EMBL/GenBank/DDBJ databases">
        <title>Genome Sequence of alkane-degrading Bacterium Alcanivorax sp. 6-D-6.</title>
        <authorList>
            <person name="Lai Q."/>
            <person name="Shao Z."/>
        </authorList>
    </citation>
    <scope>NUCLEOTIDE SEQUENCE [LARGE SCALE GENOMIC DNA]</scope>
    <source>
        <strain evidence="1 2">6-D-6</strain>
    </source>
</reference>
<dbReference type="NCBIfam" id="TIGR02122">
    <property type="entry name" value="TRAP_TAXI"/>
    <property type="match status" value="1"/>
</dbReference>